<keyword evidence="2" id="KW-1133">Transmembrane helix</keyword>
<reference evidence="4 5" key="1">
    <citation type="submission" date="2023-07" db="EMBL/GenBank/DDBJ databases">
        <title>Sequencing the genomes of 1000 actinobacteria strains.</title>
        <authorList>
            <person name="Klenk H.-P."/>
        </authorList>
    </citation>
    <scope>NUCLEOTIDE SEQUENCE [LARGE SCALE GENOMIC DNA]</scope>
    <source>
        <strain evidence="4 5">DSM 44388</strain>
    </source>
</reference>
<feature type="domain" description="Acyltransferase 3" evidence="3">
    <location>
        <begin position="50"/>
        <end position="403"/>
    </location>
</feature>
<dbReference type="PANTHER" id="PTHR23028:SF53">
    <property type="entry name" value="ACYL_TRANSF_3 DOMAIN-CONTAINING PROTEIN"/>
    <property type="match status" value="1"/>
</dbReference>
<feature type="region of interest" description="Disordered" evidence="1">
    <location>
        <begin position="1"/>
        <end position="43"/>
    </location>
</feature>
<keyword evidence="5" id="KW-1185">Reference proteome</keyword>
<proteinExistence type="predicted"/>
<feature type="transmembrane region" description="Helical" evidence="2">
    <location>
        <begin position="283"/>
        <end position="308"/>
    </location>
</feature>
<dbReference type="Pfam" id="PF01757">
    <property type="entry name" value="Acyl_transf_3"/>
    <property type="match status" value="1"/>
</dbReference>
<evidence type="ECO:0000313" key="5">
    <source>
        <dbReference type="Proteomes" id="UP001235712"/>
    </source>
</evidence>
<dbReference type="InterPro" id="IPR002656">
    <property type="entry name" value="Acyl_transf_3_dom"/>
</dbReference>
<dbReference type="InterPro" id="IPR050879">
    <property type="entry name" value="Acyltransferase_3"/>
</dbReference>
<dbReference type="Proteomes" id="UP001235712">
    <property type="component" value="Unassembled WGS sequence"/>
</dbReference>
<name>A0ABT9NWP8_9ACTN</name>
<feature type="transmembrane region" description="Helical" evidence="2">
    <location>
        <begin position="388"/>
        <end position="411"/>
    </location>
</feature>
<evidence type="ECO:0000259" key="3">
    <source>
        <dbReference type="Pfam" id="PF01757"/>
    </source>
</evidence>
<keyword evidence="2" id="KW-0812">Transmembrane</keyword>
<dbReference type="RefSeq" id="WP_307238011.1">
    <property type="nucleotide sequence ID" value="NZ_JAUSQZ010000001.1"/>
</dbReference>
<protein>
    <submittedName>
        <fullName evidence="4">Peptidoglycan/LPS O-acetylase OafA/YrhL</fullName>
    </submittedName>
</protein>
<dbReference type="EMBL" id="JAUSQZ010000001">
    <property type="protein sequence ID" value="MDP9824844.1"/>
    <property type="molecule type" value="Genomic_DNA"/>
</dbReference>
<feature type="transmembrane region" description="Helical" evidence="2">
    <location>
        <begin position="221"/>
        <end position="237"/>
    </location>
</feature>
<evidence type="ECO:0000256" key="2">
    <source>
        <dbReference type="SAM" id="Phobius"/>
    </source>
</evidence>
<feature type="transmembrane region" description="Helical" evidence="2">
    <location>
        <begin position="359"/>
        <end position="376"/>
    </location>
</feature>
<comment type="caution">
    <text evidence="4">The sequence shown here is derived from an EMBL/GenBank/DDBJ whole genome shotgun (WGS) entry which is preliminary data.</text>
</comment>
<evidence type="ECO:0000256" key="1">
    <source>
        <dbReference type="SAM" id="MobiDB-lite"/>
    </source>
</evidence>
<accession>A0ABT9NWP8</accession>
<feature type="transmembrane region" description="Helical" evidence="2">
    <location>
        <begin position="129"/>
        <end position="147"/>
    </location>
</feature>
<evidence type="ECO:0000313" key="4">
    <source>
        <dbReference type="EMBL" id="MDP9824844.1"/>
    </source>
</evidence>
<keyword evidence="2" id="KW-0472">Membrane</keyword>
<feature type="transmembrane region" description="Helical" evidence="2">
    <location>
        <begin position="249"/>
        <end position="271"/>
    </location>
</feature>
<organism evidence="4 5">
    <name type="scientific">Kineosporia succinea</name>
    <dbReference type="NCBI Taxonomy" id="84632"/>
    <lineage>
        <taxon>Bacteria</taxon>
        <taxon>Bacillati</taxon>
        <taxon>Actinomycetota</taxon>
        <taxon>Actinomycetes</taxon>
        <taxon>Kineosporiales</taxon>
        <taxon>Kineosporiaceae</taxon>
        <taxon>Kineosporia</taxon>
    </lineage>
</organism>
<dbReference type="PANTHER" id="PTHR23028">
    <property type="entry name" value="ACETYLTRANSFERASE"/>
    <property type="match status" value="1"/>
</dbReference>
<feature type="transmembrane region" description="Helical" evidence="2">
    <location>
        <begin position="88"/>
        <end position="108"/>
    </location>
</feature>
<sequence>MPASDISSDDFDRTQPPIPEAPLETGVTARPLGGGQQGTTPAPAIPRRFTALDGLRGLAALAVIFFHLRRELRDVGMPDHLDRLVTGGYLMVDLFFVLSGFVLARTMLRTRGAGEALRFSELRIRRFMPLHLTGWVVALAGVVVLAVCQQFDLLHTPERGAFDSEDTGPIAWASSFVLLQGLFGPQFAGYPAAWSLSVELWSNILIVAVIALMPGASYRRLVGPAAVLAGAVLLAWTPPAAENSVGAAAFGRGLAGLGAGMVAYELFLMLMRRRSRHDRASSGVGVGAGAPGWAVPVSVIALGLLVLAVWEREVVRELRFLPMLVVAPLLVLSLALPGGGPVKWVLDRPVSQWLGSRSFALYALHGPVLMTVELLLELRGFETGGAKVSAFVIIATVSGSLIAAELGHRYVETAWLPRRKSAAAAPARESVSV</sequence>
<feature type="transmembrane region" description="Helical" evidence="2">
    <location>
        <begin position="320"/>
        <end position="338"/>
    </location>
</feature>
<feature type="transmembrane region" description="Helical" evidence="2">
    <location>
        <begin position="192"/>
        <end position="214"/>
    </location>
</feature>
<gene>
    <name evidence="4" type="ORF">J2S57_000593</name>
</gene>